<comment type="function">
    <text evidence="1">Transaldolase is important for the balance of metabolites in the pentose-phosphate pathway.</text>
</comment>
<dbReference type="InterPro" id="IPR013785">
    <property type="entry name" value="Aldolase_TIM"/>
</dbReference>
<reference evidence="12" key="1">
    <citation type="journal article" date="2019" name="Int. J. Syst. Evol. Microbiol.">
        <title>The Global Catalogue of Microorganisms (GCM) 10K type strain sequencing project: providing services to taxonomists for standard genome sequencing and annotation.</title>
        <authorList>
            <consortium name="The Broad Institute Genomics Platform"/>
            <consortium name="The Broad Institute Genome Sequencing Center for Infectious Disease"/>
            <person name="Wu L."/>
            <person name="Ma J."/>
        </authorList>
    </citation>
    <scope>NUCLEOTIDE SEQUENCE [LARGE SCALE GENOMIC DNA]</scope>
    <source>
        <strain evidence="12">WLHS5</strain>
    </source>
</reference>
<comment type="subcellular location">
    <subcellularLocation>
        <location evidence="2">Cytoplasm</location>
    </subcellularLocation>
</comment>
<dbReference type="EMBL" id="JBHTCJ010000012">
    <property type="protein sequence ID" value="MFC7344012.1"/>
    <property type="molecule type" value="Genomic_DNA"/>
</dbReference>
<gene>
    <name evidence="11" type="ORF">ACFQRI_21615</name>
</gene>
<sequence>MANANLRALSDAGVSIWLDDLSRRRIASGRLQELIDERCLVGATSNPTIFANALSGESDYDEQLEVLAAAGEGVDAAARIITTDDVRDAADVFRDVYDRTGGVDGRVSLEVDPRLAHETDKTVAEA</sequence>
<dbReference type="InterPro" id="IPR001585">
    <property type="entry name" value="TAL/FSA"/>
</dbReference>
<proteinExistence type="inferred from homology"/>
<evidence type="ECO:0000256" key="5">
    <source>
        <dbReference type="ARBA" id="ARBA00013151"/>
    </source>
</evidence>
<dbReference type="Proteomes" id="UP001596504">
    <property type="component" value="Unassembled WGS sequence"/>
</dbReference>
<dbReference type="RefSeq" id="WP_380671465.1">
    <property type="nucleotide sequence ID" value="NZ_JBHTCJ010000012.1"/>
</dbReference>
<keyword evidence="9" id="KW-0704">Schiff base</keyword>
<dbReference type="Gene3D" id="3.20.20.70">
    <property type="entry name" value="Aldolase class I"/>
    <property type="match status" value="1"/>
</dbReference>
<evidence type="ECO:0000256" key="6">
    <source>
        <dbReference type="ARBA" id="ARBA00022490"/>
    </source>
</evidence>
<comment type="caution">
    <text evidence="11">The sequence shown here is derived from an EMBL/GenBank/DDBJ whole genome shotgun (WGS) entry which is preliminary data.</text>
</comment>
<dbReference type="HAMAP" id="MF_00493">
    <property type="entry name" value="Transaldolase_2"/>
    <property type="match status" value="1"/>
</dbReference>
<feature type="non-terminal residue" evidence="11">
    <location>
        <position position="126"/>
    </location>
</feature>
<evidence type="ECO:0000256" key="7">
    <source>
        <dbReference type="ARBA" id="ARBA00022679"/>
    </source>
</evidence>
<evidence type="ECO:0000256" key="2">
    <source>
        <dbReference type="ARBA" id="ARBA00004496"/>
    </source>
</evidence>
<accession>A0ABW2LS72</accession>
<evidence type="ECO:0000313" key="11">
    <source>
        <dbReference type="EMBL" id="MFC7344012.1"/>
    </source>
</evidence>
<evidence type="ECO:0000256" key="3">
    <source>
        <dbReference type="ARBA" id="ARBA00004857"/>
    </source>
</evidence>
<evidence type="ECO:0000256" key="9">
    <source>
        <dbReference type="ARBA" id="ARBA00023270"/>
    </source>
</evidence>
<protein>
    <recommendedName>
        <fullName evidence="5">transaldolase</fullName>
        <ecNumber evidence="5">2.2.1.2</ecNumber>
    </recommendedName>
</protein>
<keyword evidence="7" id="KW-0808">Transferase</keyword>
<keyword evidence="8" id="KW-0570">Pentose shunt</keyword>
<evidence type="ECO:0000256" key="10">
    <source>
        <dbReference type="ARBA" id="ARBA00048810"/>
    </source>
</evidence>
<organism evidence="11 12">
    <name type="scientific">Saccharopolyspora griseoalba</name>
    <dbReference type="NCBI Taxonomy" id="1431848"/>
    <lineage>
        <taxon>Bacteria</taxon>
        <taxon>Bacillati</taxon>
        <taxon>Actinomycetota</taxon>
        <taxon>Actinomycetes</taxon>
        <taxon>Pseudonocardiales</taxon>
        <taxon>Pseudonocardiaceae</taxon>
        <taxon>Saccharopolyspora</taxon>
    </lineage>
</organism>
<keyword evidence="12" id="KW-1185">Reference proteome</keyword>
<evidence type="ECO:0000256" key="4">
    <source>
        <dbReference type="ARBA" id="ARBA00008426"/>
    </source>
</evidence>
<dbReference type="EC" id="2.2.1.2" evidence="5"/>
<comment type="catalytic activity">
    <reaction evidence="10">
        <text>D-sedoheptulose 7-phosphate + D-glyceraldehyde 3-phosphate = D-erythrose 4-phosphate + beta-D-fructose 6-phosphate</text>
        <dbReference type="Rhea" id="RHEA:17053"/>
        <dbReference type="ChEBI" id="CHEBI:16897"/>
        <dbReference type="ChEBI" id="CHEBI:57483"/>
        <dbReference type="ChEBI" id="CHEBI:57634"/>
        <dbReference type="ChEBI" id="CHEBI:59776"/>
        <dbReference type="EC" id="2.2.1.2"/>
    </reaction>
</comment>
<evidence type="ECO:0000313" key="12">
    <source>
        <dbReference type="Proteomes" id="UP001596504"/>
    </source>
</evidence>
<dbReference type="PROSITE" id="PS01054">
    <property type="entry name" value="TRANSALDOLASE_1"/>
    <property type="match status" value="1"/>
</dbReference>
<keyword evidence="6" id="KW-0963">Cytoplasm</keyword>
<dbReference type="PANTHER" id="PTHR10683">
    <property type="entry name" value="TRANSALDOLASE"/>
    <property type="match status" value="1"/>
</dbReference>
<name>A0ABW2LS72_9PSEU</name>
<dbReference type="InterPro" id="IPR004732">
    <property type="entry name" value="Transaldolase_2"/>
</dbReference>
<comment type="pathway">
    <text evidence="3">Carbohydrate degradation; pentose phosphate pathway; D-glyceraldehyde 3-phosphate and beta-D-fructose 6-phosphate from D-ribose 5-phosphate and D-xylulose 5-phosphate (non-oxidative stage): step 2/3.</text>
</comment>
<dbReference type="InterPro" id="IPR018225">
    <property type="entry name" value="Transaldolase_AS"/>
</dbReference>
<comment type="similarity">
    <text evidence="4">Belongs to the transaldolase family. Type 2 subfamily.</text>
</comment>
<dbReference type="SUPFAM" id="SSF51569">
    <property type="entry name" value="Aldolase"/>
    <property type="match status" value="1"/>
</dbReference>
<evidence type="ECO:0000256" key="8">
    <source>
        <dbReference type="ARBA" id="ARBA00023126"/>
    </source>
</evidence>
<dbReference type="PANTHER" id="PTHR10683:SF31">
    <property type="entry name" value="TRANSALDOLASE"/>
    <property type="match status" value="1"/>
</dbReference>
<evidence type="ECO:0000256" key="1">
    <source>
        <dbReference type="ARBA" id="ARBA00003518"/>
    </source>
</evidence>
<dbReference type="Pfam" id="PF00923">
    <property type="entry name" value="TAL_FSA"/>
    <property type="match status" value="1"/>
</dbReference>